<dbReference type="KEGG" id="rah:Rahaq_4223"/>
<protein>
    <submittedName>
        <fullName evidence="2">Uncharacterized protein</fullName>
    </submittedName>
</protein>
<proteinExistence type="predicted"/>
<keyword evidence="1" id="KW-1133">Transmembrane helix</keyword>
<dbReference type="eggNOG" id="ENOG5031S83">
    <property type="taxonomic scope" value="Bacteria"/>
</dbReference>
<feature type="transmembrane region" description="Helical" evidence="1">
    <location>
        <begin position="7"/>
        <end position="29"/>
    </location>
</feature>
<dbReference type="RefSeq" id="WP_013577498.1">
    <property type="nucleotide sequence ID" value="NC_015061.1"/>
</dbReference>
<dbReference type="EMBL" id="CP002505">
    <property type="protein sequence ID" value="ADW75811.1"/>
    <property type="molecule type" value="Genomic_DNA"/>
</dbReference>
<gene>
    <name evidence="2" type="ordered locus">Rahaq_4223</name>
</gene>
<feature type="transmembrane region" description="Helical" evidence="1">
    <location>
        <begin position="49"/>
        <end position="72"/>
    </location>
</feature>
<sequence length="77" mass="8770">MKREICIFIYNVILSVVVVFLGVFITKLVGNSFISFMEYKRIIISLSDIFYISIKIGLVGGGIGGIGIWLMYRFNIR</sequence>
<evidence type="ECO:0000256" key="1">
    <source>
        <dbReference type="SAM" id="Phobius"/>
    </source>
</evidence>
<organism evidence="2 3">
    <name type="scientific">Rahnella sp. (strain Y9602)</name>
    <dbReference type="NCBI Taxonomy" id="2703885"/>
    <lineage>
        <taxon>Bacteria</taxon>
        <taxon>Pseudomonadati</taxon>
        <taxon>Pseudomonadota</taxon>
        <taxon>Gammaproteobacteria</taxon>
        <taxon>Enterobacterales</taxon>
        <taxon>Yersiniaceae</taxon>
        <taxon>Rahnella</taxon>
    </lineage>
</organism>
<dbReference type="AlphaFoldDB" id="A0A0H3FHT1"/>
<keyword evidence="1" id="KW-0812">Transmembrane</keyword>
<accession>A0A0H3FHT1</accession>
<reference evidence="3" key="1">
    <citation type="submission" date="2011-01" db="EMBL/GenBank/DDBJ databases">
        <title>Complete sequence of chromosome of Rahnella sp. Y9602.</title>
        <authorList>
            <consortium name="US DOE Joint Genome Institute"/>
            <person name="Lucas S."/>
            <person name="Copeland A."/>
            <person name="Lapidus A."/>
            <person name="Cheng J.-F."/>
            <person name="Goodwin L."/>
            <person name="Pitluck S."/>
            <person name="Lu M."/>
            <person name="Detter J.C."/>
            <person name="Han C."/>
            <person name="Tapia R."/>
            <person name="Land M."/>
            <person name="Hauser L."/>
            <person name="Kyrpides N."/>
            <person name="Ivanova N."/>
            <person name="Ovchinnikova G."/>
            <person name="Pagani I."/>
            <person name="Sobecky P.A."/>
            <person name="Martinez R.J."/>
            <person name="Woyke T."/>
        </authorList>
    </citation>
    <scope>NUCLEOTIDE SEQUENCE [LARGE SCALE GENOMIC DNA]</scope>
    <source>
        <strain evidence="3">Y9602</strain>
    </source>
</reference>
<name>A0A0H3FHT1_RAHSY</name>
<evidence type="ECO:0000313" key="3">
    <source>
        <dbReference type="Proteomes" id="UP000007257"/>
    </source>
</evidence>
<evidence type="ECO:0000313" key="2">
    <source>
        <dbReference type="EMBL" id="ADW75811.1"/>
    </source>
</evidence>
<reference evidence="2 3" key="2">
    <citation type="journal article" date="2012" name="J. Bacteriol.">
        <title>Complete Genome Sequence of Rahnella sp. Strain Y9602, a Gammaproteobacterium Isolate from Metal- and Radionuclide-Contaminated Soil.</title>
        <authorList>
            <person name="Martinez R.J."/>
            <person name="Bruce D."/>
            <person name="Detter C."/>
            <person name="Goodwin L.A."/>
            <person name="Han J."/>
            <person name="Han C.S."/>
            <person name="Held B."/>
            <person name="Land M.L."/>
            <person name="Mikhailova N."/>
            <person name="Nolan M."/>
            <person name="Pennacchio L."/>
            <person name="Pitluck S."/>
            <person name="Tapia R."/>
            <person name="Woyke T."/>
            <person name="Sobecky P.A."/>
        </authorList>
    </citation>
    <scope>NUCLEOTIDE SEQUENCE [LARGE SCALE GENOMIC DNA]</scope>
    <source>
        <strain evidence="2 3">Y9602</strain>
    </source>
</reference>
<dbReference type="HOGENOM" id="CLU_2635486_0_0_6"/>
<dbReference type="Proteomes" id="UP000007257">
    <property type="component" value="Chromosome"/>
</dbReference>
<keyword evidence="1" id="KW-0472">Membrane</keyword>